<dbReference type="SUPFAM" id="SSF55729">
    <property type="entry name" value="Acyl-CoA N-acyltransferases (Nat)"/>
    <property type="match status" value="1"/>
</dbReference>
<comment type="caution">
    <text evidence="2">The sequence shown here is derived from an EMBL/GenBank/DDBJ whole genome shotgun (WGS) entry which is preliminary data.</text>
</comment>
<dbReference type="Gene3D" id="3.40.630.30">
    <property type="match status" value="1"/>
</dbReference>
<name>A0A7W9TZH6_9BURK</name>
<protein>
    <submittedName>
        <fullName evidence="2">RimJ/RimL family protein N-acetyltransferase</fullName>
    </submittedName>
</protein>
<dbReference type="AlphaFoldDB" id="A0A7W9TZH6"/>
<sequence length="178" mass="19890">MPASGSLIETERLVMRPPVLSDFAQLYGMWSDAEVVRHVTGSALTREDVWSRLLRSVGHWAAMGFGHWIVSKKCNGDFVGEVGFVRLMRGLGEDFDAAPETGWMLARQAQRSGYATEALAAALRWSAERWPASETVCIISPDNAASIRLATKFSYQADRNVTYKNKEVTVFRRPHVRA</sequence>
<dbReference type="GO" id="GO:0016747">
    <property type="term" value="F:acyltransferase activity, transferring groups other than amino-acyl groups"/>
    <property type="evidence" value="ECO:0007669"/>
    <property type="project" value="InterPro"/>
</dbReference>
<reference evidence="2 3" key="1">
    <citation type="submission" date="2020-08" db="EMBL/GenBank/DDBJ databases">
        <title>Above-ground endophytic microbial communities from plants in different locations in the United States.</title>
        <authorList>
            <person name="Frank C."/>
        </authorList>
    </citation>
    <scope>NUCLEOTIDE SEQUENCE [LARGE SCALE GENOMIC DNA]</scope>
    <source>
        <strain evidence="2 3">WP4_2_2</strain>
    </source>
</reference>
<dbReference type="InterPro" id="IPR000182">
    <property type="entry name" value="GNAT_dom"/>
</dbReference>
<dbReference type="Pfam" id="PF13302">
    <property type="entry name" value="Acetyltransf_3"/>
    <property type="match status" value="1"/>
</dbReference>
<dbReference type="Proteomes" id="UP000571554">
    <property type="component" value="Unassembled WGS sequence"/>
</dbReference>
<dbReference type="PROSITE" id="PS51186">
    <property type="entry name" value="GNAT"/>
    <property type="match status" value="1"/>
</dbReference>
<keyword evidence="2" id="KW-0808">Transferase</keyword>
<evidence type="ECO:0000313" key="2">
    <source>
        <dbReference type="EMBL" id="MBB6104242.1"/>
    </source>
</evidence>
<organism evidence="2 3">
    <name type="scientific">Paraburkholderia bannensis</name>
    <dbReference type="NCBI Taxonomy" id="765414"/>
    <lineage>
        <taxon>Bacteria</taxon>
        <taxon>Pseudomonadati</taxon>
        <taxon>Pseudomonadota</taxon>
        <taxon>Betaproteobacteria</taxon>
        <taxon>Burkholderiales</taxon>
        <taxon>Burkholderiaceae</taxon>
        <taxon>Paraburkholderia</taxon>
    </lineage>
</organism>
<dbReference type="EMBL" id="JACHBW010000011">
    <property type="protein sequence ID" value="MBB6104242.1"/>
    <property type="molecule type" value="Genomic_DNA"/>
</dbReference>
<gene>
    <name evidence="2" type="ORF">F4827_004101</name>
</gene>
<dbReference type="PANTHER" id="PTHR43792:SF16">
    <property type="entry name" value="N-ACETYLTRANSFERASE DOMAIN-CONTAINING PROTEIN"/>
    <property type="match status" value="1"/>
</dbReference>
<accession>A0A7W9TZH6</accession>
<dbReference type="PANTHER" id="PTHR43792">
    <property type="entry name" value="GNAT FAMILY, PUTATIVE (AFU_ORTHOLOGUE AFUA_3G00765)-RELATED-RELATED"/>
    <property type="match status" value="1"/>
</dbReference>
<proteinExistence type="predicted"/>
<feature type="domain" description="N-acetyltransferase" evidence="1">
    <location>
        <begin position="13"/>
        <end position="169"/>
    </location>
</feature>
<dbReference type="InterPro" id="IPR016181">
    <property type="entry name" value="Acyl_CoA_acyltransferase"/>
</dbReference>
<evidence type="ECO:0000259" key="1">
    <source>
        <dbReference type="PROSITE" id="PS51186"/>
    </source>
</evidence>
<evidence type="ECO:0000313" key="3">
    <source>
        <dbReference type="Proteomes" id="UP000571554"/>
    </source>
</evidence>
<keyword evidence="3" id="KW-1185">Reference proteome</keyword>
<dbReference type="InterPro" id="IPR051531">
    <property type="entry name" value="N-acetyltransferase"/>
</dbReference>